<comment type="function">
    <text evidence="1">Involved in the catabolism of quinolinic acid (QA).</text>
</comment>
<dbReference type="UniPathway" id="UPA00253">
    <property type="reaction ID" value="UER00331"/>
</dbReference>
<proteinExistence type="inferred from homology"/>
<comment type="subunit">
    <text evidence="4">Hexamer formed by 3 homodimers.</text>
</comment>
<dbReference type="Proteomes" id="UP000184476">
    <property type="component" value="Unassembled WGS sequence"/>
</dbReference>
<keyword evidence="8 12" id="KW-0808">Transferase</keyword>
<evidence type="ECO:0000256" key="4">
    <source>
        <dbReference type="ARBA" id="ARBA00011218"/>
    </source>
</evidence>
<dbReference type="SUPFAM" id="SSF51690">
    <property type="entry name" value="Nicotinate/Quinolinate PRTase C-terminal domain-like"/>
    <property type="match status" value="1"/>
</dbReference>
<dbReference type="NCBIfam" id="TIGR00078">
    <property type="entry name" value="nadC"/>
    <property type="match status" value="1"/>
</dbReference>
<evidence type="ECO:0000256" key="11">
    <source>
        <dbReference type="ARBA" id="ARBA00069173"/>
    </source>
</evidence>
<evidence type="ECO:0000256" key="7">
    <source>
        <dbReference type="ARBA" id="ARBA00022676"/>
    </source>
</evidence>
<evidence type="ECO:0000256" key="9">
    <source>
        <dbReference type="ARBA" id="ARBA00033102"/>
    </source>
</evidence>
<dbReference type="InterPro" id="IPR027277">
    <property type="entry name" value="NadC/ModD"/>
</dbReference>
<dbReference type="InterPro" id="IPR022412">
    <property type="entry name" value="Quinolinate_PRibosylTrfase_N"/>
</dbReference>
<dbReference type="PIRSF" id="PIRSF006250">
    <property type="entry name" value="NadC_ModD"/>
    <property type="match status" value="1"/>
</dbReference>
<comment type="catalytic activity">
    <reaction evidence="10">
        <text>nicotinate beta-D-ribonucleotide + CO2 + diphosphate = quinolinate + 5-phospho-alpha-D-ribose 1-diphosphate + 2 H(+)</text>
        <dbReference type="Rhea" id="RHEA:12733"/>
        <dbReference type="ChEBI" id="CHEBI:15378"/>
        <dbReference type="ChEBI" id="CHEBI:16526"/>
        <dbReference type="ChEBI" id="CHEBI:29959"/>
        <dbReference type="ChEBI" id="CHEBI:33019"/>
        <dbReference type="ChEBI" id="CHEBI:57502"/>
        <dbReference type="ChEBI" id="CHEBI:58017"/>
        <dbReference type="EC" id="2.4.2.19"/>
    </reaction>
</comment>
<comment type="pathway">
    <text evidence="2">Cofactor biosynthesis; NAD(+) biosynthesis; nicotinate D-ribonucleotide from quinolinate: step 1/1.</text>
</comment>
<evidence type="ECO:0000313" key="15">
    <source>
        <dbReference type="EMBL" id="SHF26181.1"/>
    </source>
</evidence>
<evidence type="ECO:0000259" key="14">
    <source>
        <dbReference type="Pfam" id="PF02749"/>
    </source>
</evidence>
<keyword evidence="6" id="KW-0662">Pyridine nucleotide biosynthesis</keyword>
<dbReference type="GO" id="GO:0004514">
    <property type="term" value="F:nicotinate-nucleotide diphosphorylase (carboxylating) activity"/>
    <property type="evidence" value="ECO:0007669"/>
    <property type="project" value="UniProtKB-EC"/>
</dbReference>
<evidence type="ECO:0000256" key="12">
    <source>
        <dbReference type="PIRNR" id="PIRNR006250"/>
    </source>
</evidence>
<dbReference type="STRING" id="112248.SAMN05444392_11261"/>
<dbReference type="Pfam" id="PF02749">
    <property type="entry name" value="QRPTase_N"/>
    <property type="match status" value="1"/>
</dbReference>
<gene>
    <name evidence="15" type="ORF">SAMN05444392_11261</name>
</gene>
<evidence type="ECO:0000256" key="10">
    <source>
        <dbReference type="ARBA" id="ARBA00047445"/>
    </source>
</evidence>
<keyword evidence="7 12" id="KW-0328">Glycosyltransferase</keyword>
<dbReference type="InterPro" id="IPR036068">
    <property type="entry name" value="Nicotinate_pribotase-like_C"/>
</dbReference>
<dbReference type="AlphaFoldDB" id="A0A1M5A798"/>
<dbReference type="GO" id="GO:0034213">
    <property type="term" value="P:quinolinate catabolic process"/>
    <property type="evidence" value="ECO:0007669"/>
    <property type="project" value="TreeGrafter"/>
</dbReference>
<sequence>MNPIYLRQLICEALNEDIGAGDLTTEALVPANHRSQVMIVLKQAGVVAGLKVVEEVFRQLDAHVKCHSLIEEGKMLPAGTEVAQIEGNTRALLTGERVALNLLQRMSGIATVTRRCVDQLQGLNCDLLDTRKTMPGWRMLERYAVRIGGGKNHRYNLNHAVMIKDNHIAMAGGLSEAVERIRSQIGPLVPIEVEADRLDQVEEALQCKGISAILLDNMDVVTLRKAVQLIESRIWTEASGGITEQTIRPIAETGVNGISLGWLTHSASAIDLGIDYQQKVGEHH</sequence>
<dbReference type="InterPro" id="IPR002638">
    <property type="entry name" value="Quinolinate_PRibosylTrfase_C"/>
</dbReference>
<dbReference type="SUPFAM" id="SSF54675">
    <property type="entry name" value="Nicotinate/Quinolinate PRTase N-terminal domain-like"/>
    <property type="match status" value="1"/>
</dbReference>
<feature type="domain" description="Quinolinate phosphoribosyl transferase N-terminal" evidence="14">
    <location>
        <begin position="22"/>
        <end position="107"/>
    </location>
</feature>
<dbReference type="PANTHER" id="PTHR32179:SF3">
    <property type="entry name" value="NICOTINATE-NUCLEOTIDE PYROPHOSPHORYLASE [CARBOXYLATING]"/>
    <property type="match status" value="1"/>
</dbReference>
<dbReference type="FunFam" id="3.90.1170.20:FF:000001">
    <property type="entry name" value="Nicotinate-nucleotide diphosphorylase (Carboxylating)"/>
    <property type="match status" value="1"/>
</dbReference>
<evidence type="ECO:0000256" key="5">
    <source>
        <dbReference type="ARBA" id="ARBA00011944"/>
    </source>
</evidence>
<dbReference type="GO" id="GO:0005737">
    <property type="term" value="C:cytoplasm"/>
    <property type="evidence" value="ECO:0007669"/>
    <property type="project" value="TreeGrafter"/>
</dbReference>
<evidence type="ECO:0000313" key="16">
    <source>
        <dbReference type="Proteomes" id="UP000184476"/>
    </source>
</evidence>
<evidence type="ECO:0000256" key="3">
    <source>
        <dbReference type="ARBA" id="ARBA00009400"/>
    </source>
</evidence>
<dbReference type="EC" id="2.4.2.19" evidence="5"/>
<evidence type="ECO:0000259" key="13">
    <source>
        <dbReference type="Pfam" id="PF01729"/>
    </source>
</evidence>
<dbReference type="InterPro" id="IPR013785">
    <property type="entry name" value="Aldolase_TIM"/>
</dbReference>
<evidence type="ECO:0000256" key="2">
    <source>
        <dbReference type="ARBA" id="ARBA00004893"/>
    </source>
</evidence>
<dbReference type="InterPro" id="IPR004393">
    <property type="entry name" value="NadC"/>
</dbReference>
<feature type="domain" description="Quinolinate phosphoribosyl transferase C-terminal" evidence="13">
    <location>
        <begin position="109"/>
        <end position="274"/>
    </location>
</feature>
<dbReference type="Gene3D" id="3.90.1170.20">
    <property type="entry name" value="Quinolinate phosphoribosyl transferase, N-terminal domain"/>
    <property type="match status" value="1"/>
</dbReference>
<accession>A0A1M5A798</accession>
<organism evidence="15 16">
    <name type="scientific">Seinonella peptonophila</name>
    <dbReference type="NCBI Taxonomy" id="112248"/>
    <lineage>
        <taxon>Bacteria</taxon>
        <taxon>Bacillati</taxon>
        <taxon>Bacillota</taxon>
        <taxon>Bacilli</taxon>
        <taxon>Bacillales</taxon>
        <taxon>Thermoactinomycetaceae</taxon>
        <taxon>Seinonella</taxon>
    </lineage>
</organism>
<dbReference type="OrthoDB" id="9782546at2"/>
<dbReference type="EMBL" id="FQVL01000012">
    <property type="protein sequence ID" value="SHF26181.1"/>
    <property type="molecule type" value="Genomic_DNA"/>
</dbReference>
<dbReference type="CDD" id="cd01572">
    <property type="entry name" value="QPRTase"/>
    <property type="match status" value="1"/>
</dbReference>
<reference evidence="15 16" key="1">
    <citation type="submission" date="2016-11" db="EMBL/GenBank/DDBJ databases">
        <authorList>
            <person name="Jaros S."/>
            <person name="Januszkiewicz K."/>
            <person name="Wedrychowicz H."/>
        </authorList>
    </citation>
    <scope>NUCLEOTIDE SEQUENCE [LARGE SCALE GENOMIC DNA]</scope>
    <source>
        <strain evidence="15 16">DSM 44666</strain>
    </source>
</reference>
<dbReference type="Pfam" id="PF01729">
    <property type="entry name" value="QRPTase_C"/>
    <property type="match status" value="1"/>
</dbReference>
<dbReference type="InterPro" id="IPR037128">
    <property type="entry name" value="Quinolinate_PRibosylTase_N_sf"/>
</dbReference>
<evidence type="ECO:0000256" key="6">
    <source>
        <dbReference type="ARBA" id="ARBA00022642"/>
    </source>
</evidence>
<dbReference type="Gene3D" id="3.20.20.70">
    <property type="entry name" value="Aldolase class I"/>
    <property type="match status" value="1"/>
</dbReference>
<dbReference type="GO" id="GO:0009435">
    <property type="term" value="P:NAD+ biosynthetic process"/>
    <property type="evidence" value="ECO:0007669"/>
    <property type="project" value="UniProtKB-UniPathway"/>
</dbReference>
<keyword evidence="16" id="KW-1185">Reference proteome</keyword>
<dbReference type="RefSeq" id="WP_073156722.1">
    <property type="nucleotide sequence ID" value="NZ_FQVL01000012.1"/>
</dbReference>
<dbReference type="FunFam" id="3.20.20.70:FF:000030">
    <property type="entry name" value="Nicotinate-nucleotide pyrophosphorylase, carboxylating"/>
    <property type="match status" value="1"/>
</dbReference>
<comment type="similarity">
    <text evidence="3 12">Belongs to the NadC/ModD family.</text>
</comment>
<evidence type="ECO:0000256" key="8">
    <source>
        <dbReference type="ARBA" id="ARBA00022679"/>
    </source>
</evidence>
<name>A0A1M5A798_9BACL</name>
<protein>
    <recommendedName>
        <fullName evidence="11">Probable nicotinate-nucleotide pyrophosphorylase [carboxylating]</fullName>
        <ecNumber evidence="5">2.4.2.19</ecNumber>
    </recommendedName>
    <alternativeName>
        <fullName evidence="9">Quinolinate phosphoribosyltransferase [decarboxylating]</fullName>
    </alternativeName>
</protein>
<dbReference type="PANTHER" id="PTHR32179">
    <property type="entry name" value="NICOTINATE-NUCLEOTIDE PYROPHOSPHORYLASE [CARBOXYLATING]"/>
    <property type="match status" value="1"/>
</dbReference>
<evidence type="ECO:0000256" key="1">
    <source>
        <dbReference type="ARBA" id="ARBA00003237"/>
    </source>
</evidence>